<keyword evidence="8 12" id="KW-0539">Nucleus</keyword>
<proteinExistence type="predicted"/>
<dbReference type="PANTHER" id="PTHR46878">
    <property type="entry name" value="FORKHEAD BOX PROTEIN M1"/>
    <property type="match status" value="1"/>
</dbReference>
<feature type="DNA-binding region" description="Fork-head" evidence="12">
    <location>
        <begin position="220"/>
        <end position="298"/>
    </location>
</feature>
<evidence type="ECO:0000256" key="9">
    <source>
        <dbReference type="ARBA" id="ARBA00023306"/>
    </source>
</evidence>
<dbReference type="GO" id="GO:0000977">
    <property type="term" value="F:RNA polymerase II transcription regulatory region sequence-specific DNA binding"/>
    <property type="evidence" value="ECO:0007669"/>
    <property type="project" value="TreeGrafter"/>
</dbReference>
<feature type="domain" description="Fork-head" evidence="14">
    <location>
        <begin position="220"/>
        <end position="298"/>
    </location>
</feature>
<dbReference type="SUPFAM" id="SSF46785">
    <property type="entry name" value="Winged helix' DNA-binding domain"/>
    <property type="match status" value="1"/>
</dbReference>
<dbReference type="InterPro" id="IPR036390">
    <property type="entry name" value="WH_DNA-bd_sf"/>
</dbReference>
<feature type="compositionally biased region" description="Basic and acidic residues" evidence="13">
    <location>
        <begin position="186"/>
        <end position="196"/>
    </location>
</feature>
<dbReference type="InterPro" id="IPR018122">
    <property type="entry name" value="TF_fork_head_CS_1"/>
</dbReference>
<keyword evidence="4 12" id="KW-0238">DNA-binding</keyword>
<dbReference type="GO" id="GO:0005634">
    <property type="term" value="C:nucleus"/>
    <property type="evidence" value="ECO:0007669"/>
    <property type="project" value="UniProtKB-SubCell"/>
</dbReference>
<dbReference type="InterPro" id="IPR047516">
    <property type="entry name" value="FH_FOXM1"/>
</dbReference>
<evidence type="ECO:0000256" key="6">
    <source>
        <dbReference type="ARBA" id="ARBA00023163"/>
    </source>
</evidence>
<dbReference type="InterPro" id="IPR001766">
    <property type="entry name" value="Fork_head_dom"/>
</dbReference>
<dbReference type="InterPro" id="IPR042839">
    <property type="entry name" value="FOXM1"/>
</dbReference>
<keyword evidence="6" id="KW-0804">Transcription</keyword>
<evidence type="ECO:0000313" key="15">
    <source>
        <dbReference type="EMBL" id="KAG5267402.1"/>
    </source>
</evidence>
<gene>
    <name evidence="15" type="ORF">AALO_G00221340</name>
</gene>
<comment type="caution">
    <text evidence="15">The sequence shown here is derived from an EMBL/GenBank/DDBJ whole genome shotgun (WGS) entry which is preliminary data.</text>
</comment>
<evidence type="ECO:0000256" key="2">
    <source>
        <dbReference type="ARBA" id="ARBA00022763"/>
    </source>
</evidence>
<evidence type="ECO:0000256" key="3">
    <source>
        <dbReference type="ARBA" id="ARBA00023015"/>
    </source>
</evidence>
<comment type="subcellular location">
    <subcellularLocation>
        <location evidence="1 12">Nucleus</location>
    </subcellularLocation>
</comment>
<dbReference type="GO" id="GO:0042127">
    <property type="term" value="P:regulation of cell population proliferation"/>
    <property type="evidence" value="ECO:0007669"/>
    <property type="project" value="TreeGrafter"/>
</dbReference>
<sequence length="684" mass="75686">MSRMRESPRRPLILKRRKLPFQRNDVPHDEPDGLRRKDIVSSSSAQCFPDGIRIMDHPSMPDTQVVVIPKTADLKSVIGALTAKGKECGPQGPNKFILLSGSGSLEEAAESLCQSSLDTPGKSCQGGLISPSLSEECTLTDCLVESKSLTTIKPLNKELDCSPLDDSLTNIQWLGRMSTDGLGPDPLRKSSNKENQESCQQLQPPPRDSDDAVKDPQSERPPYSYMAMIQFAINSKKSRRMTLKEIYTWIEDHFPYFRNVAKPGWKNSIRHNLSLHDMFVRETAQDGKVSYWTIRPEANRCLTLDQVYKPVVDSTTSSSLQTLQVCDSQQQKRGVTELKKTTASVTSERKMKPLLPRTDSYLVPIQLPLASQLFLPSSAQLSLPALQQTCSSYGAGKRVRIAPKVLQSEGPSYMMCMPSLEEVVKEESQSIPVSRETGAGATTHSTSMGRRESSSSRRKQRLVLPSTEEPVLLFPDSTFFDSGLASDNSTFQDTRDAELEQQTQPQQQQQQQPSAEPDSPSREYTFKTPIKSTQPASSTPSKPPATVLPEPWRVTPLGKGGRSVLDFSPIRTPTGPLLTPQRYDNTTFSFSSTPFKELPLFNSPRELLTSARSSTSASTPTCSRELLQMGLPALSNRSLTEGLVLDTMNDSLSKILVDISFSCLDDDELGVGNISWSQFIPDLK</sequence>
<name>A0AAV6G1N9_9TELE</name>
<feature type="region of interest" description="Disordered" evidence="13">
    <location>
        <begin position="1"/>
        <end position="36"/>
    </location>
</feature>
<dbReference type="PRINTS" id="PR00053">
    <property type="entry name" value="FORKHEAD"/>
</dbReference>
<dbReference type="Proteomes" id="UP000823561">
    <property type="component" value="Chromosome 17"/>
</dbReference>
<feature type="compositionally biased region" description="Low complexity" evidence="13">
    <location>
        <begin position="531"/>
        <end position="540"/>
    </location>
</feature>
<dbReference type="CDD" id="cd20029">
    <property type="entry name" value="FH_FOXM"/>
    <property type="match status" value="1"/>
</dbReference>
<evidence type="ECO:0000256" key="8">
    <source>
        <dbReference type="ARBA" id="ARBA00023242"/>
    </source>
</evidence>
<comment type="function">
    <text evidence="10">Transcription factor regulating the expression of cell cycle genes essential for DNA replication and mitosis. Plays a role in the control of cell proliferation. Also plays a role in DNA break repair, participating in the DNA damage checkpoint response. Promotes transcription of PHB2.</text>
</comment>
<dbReference type="PROSITE" id="PS00657">
    <property type="entry name" value="FORK_HEAD_1"/>
    <property type="match status" value="1"/>
</dbReference>
<feature type="region of interest" description="Disordered" evidence="13">
    <location>
        <begin position="426"/>
        <end position="468"/>
    </location>
</feature>
<dbReference type="EMBL" id="JADWDJ010000017">
    <property type="protein sequence ID" value="KAG5267402.1"/>
    <property type="molecule type" value="Genomic_DNA"/>
</dbReference>
<organism evidence="15 16">
    <name type="scientific">Alosa alosa</name>
    <name type="common">allis shad</name>
    <dbReference type="NCBI Taxonomy" id="278164"/>
    <lineage>
        <taxon>Eukaryota</taxon>
        <taxon>Metazoa</taxon>
        <taxon>Chordata</taxon>
        <taxon>Craniata</taxon>
        <taxon>Vertebrata</taxon>
        <taxon>Euteleostomi</taxon>
        <taxon>Actinopterygii</taxon>
        <taxon>Neopterygii</taxon>
        <taxon>Teleostei</taxon>
        <taxon>Clupei</taxon>
        <taxon>Clupeiformes</taxon>
        <taxon>Clupeoidei</taxon>
        <taxon>Clupeidae</taxon>
        <taxon>Alosa</taxon>
    </lineage>
</organism>
<feature type="compositionally biased region" description="Basic and acidic residues" evidence="13">
    <location>
        <begin position="207"/>
        <end position="218"/>
    </location>
</feature>
<dbReference type="GO" id="GO:0000086">
    <property type="term" value="P:G2/M transition of mitotic cell cycle"/>
    <property type="evidence" value="ECO:0007669"/>
    <property type="project" value="InterPro"/>
</dbReference>
<feature type="region of interest" description="Disordered" evidence="13">
    <location>
        <begin position="484"/>
        <end position="555"/>
    </location>
</feature>
<keyword evidence="3" id="KW-0805">Transcription regulation</keyword>
<feature type="compositionally biased region" description="Low complexity" evidence="13">
    <location>
        <begin position="501"/>
        <end position="513"/>
    </location>
</feature>
<protein>
    <recommendedName>
        <fullName evidence="11">Forkhead box protein M1</fullName>
    </recommendedName>
</protein>
<keyword evidence="16" id="KW-1185">Reference proteome</keyword>
<keyword evidence="2" id="KW-0227">DNA damage</keyword>
<dbReference type="Pfam" id="PF00250">
    <property type="entry name" value="Forkhead"/>
    <property type="match status" value="1"/>
</dbReference>
<reference evidence="15 16" key="1">
    <citation type="submission" date="2020-10" db="EMBL/GenBank/DDBJ databases">
        <title>Chromosome-scale genome assembly of the Allis shad, Alosa alosa.</title>
        <authorList>
            <person name="Margot Z."/>
            <person name="Christophe K."/>
            <person name="Cabau C."/>
            <person name="Louis A."/>
            <person name="Berthelot C."/>
            <person name="Parey E."/>
            <person name="Roest Crollius H."/>
            <person name="Montfort J."/>
            <person name="Robinson-Rechavi M."/>
            <person name="Bucao C."/>
            <person name="Bouchez O."/>
            <person name="Gislard M."/>
            <person name="Lluch J."/>
            <person name="Milhes M."/>
            <person name="Lampietro C."/>
            <person name="Lopez Roques C."/>
            <person name="Donnadieu C."/>
            <person name="Braasch I."/>
            <person name="Desvignes T."/>
            <person name="Postlethwait J."/>
            <person name="Bobe J."/>
            <person name="Guiguen Y."/>
        </authorList>
    </citation>
    <scope>NUCLEOTIDE SEQUENCE [LARGE SCALE GENOMIC DNA]</scope>
    <source>
        <strain evidence="15">M-15738</strain>
        <tissue evidence="15">Blood</tissue>
    </source>
</reference>
<dbReference type="SMART" id="SM00339">
    <property type="entry name" value="FH"/>
    <property type="match status" value="1"/>
</dbReference>
<accession>A0AAV6G1N9</accession>
<feature type="compositionally biased region" description="Basic and acidic residues" evidence="13">
    <location>
        <begin position="25"/>
        <end position="36"/>
    </location>
</feature>
<evidence type="ECO:0000259" key="14">
    <source>
        <dbReference type="PROSITE" id="PS50039"/>
    </source>
</evidence>
<dbReference type="FunFam" id="1.10.10.10:FF:000245">
    <property type="entry name" value="forkhead box protein M1 isoform X2"/>
    <property type="match status" value="1"/>
</dbReference>
<evidence type="ECO:0000313" key="16">
    <source>
        <dbReference type="Proteomes" id="UP000823561"/>
    </source>
</evidence>
<dbReference type="PANTHER" id="PTHR46878:SF1">
    <property type="entry name" value="FORKHEAD BOX PROTEIN M1"/>
    <property type="match status" value="1"/>
</dbReference>
<evidence type="ECO:0000256" key="1">
    <source>
        <dbReference type="ARBA" id="ARBA00004123"/>
    </source>
</evidence>
<dbReference type="GO" id="GO:0006357">
    <property type="term" value="P:regulation of transcription by RNA polymerase II"/>
    <property type="evidence" value="ECO:0007669"/>
    <property type="project" value="TreeGrafter"/>
</dbReference>
<evidence type="ECO:0000256" key="13">
    <source>
        <dbReference type="SAM" id="MobiDB-lite"/>
    </source>
</evidence>
<evidence type="ECO:0000256" key="12">
    <source>
        <dbReference type="PROSITE-ProRule" id="PRU00089"/>
    </source>
</evidence>
<evidence type="ECO:0000256" key="5">
    <source>
        <dbReference type="ARBA" id="ARBA00023159"/>
    </source>
</evidence>
<dbReference type="InterPro" id="IPR030456">
    <property type="entry name" value="TF_fork_head_CS_2"/>
</dbReference>
<keyword evidence="7" id="KW-0234">DNA repair</keyword>
<keyword evidence="9" id="KW-0131">Cell cycle</keyword>
<evidence type="ECO:0000256" key="7">
    <source>
        <dbReference type="ARBA" id="ARBA00023204"/>
    </source>
</evidence>
<dbReference type="GO" id="GO:0003700">
    <property type="term" value="F:DNA-binding transcription factor activity"/>
    <property type="evidence" value="ECO:0007669"/>
    <property type="project" value="InterPro"/>
</dbReference>
<dbReference type="PROSITE" id="PS50039">
    <property type="entry name" value="FORK_HEAD_3"/>
    <property type="match status" value="1"/>
</dbReference>
<dbReference type="InterPro" id="IPR036388">
    <property type="entry name" value="WH-like_DNA-bd_sf"/>
</dbReference>
<evidence type="ECO:0000256" key="10">
    <source>
        <dbReference type="ARBA" id="ARBA00053415"/>
    </source>
</evidence>
<dbReference type="PROSITE" id="PS00658">
    <property type="entry name" value="FORK_HEAD_2"/>
    <property type="match status" value="1"/>
</dbReference>
<dbReference type="GO" id="GO:0006281">
    <property type="term" value="P:DNA repair"/>
    <property type="evidence" value="ECO:0007669"/>
    <property type="project" value="UniProtKB-KW"/>
</dbReference>
<feature type="region of interest" description="Disordered" evidence="13">
    <location>
        <begin position="179"/>
        <end position="220"/>
    </location>
</feature>
<evidence type="ECO:0000256" key="4">
    <source>
        <dbReference type="ARBA" id="ARBA00023125"/>
    </source>
</evidence>
<dbReference type="AlphaFoldDB" id="A0AAV6G1N9"/>
<keyword evidence="5" id="KW-0010">Activator</keyword>
<dbReference type="Gene3D" id="1.10.10.10">
    <property type="entry name" value="Winged helix-like DNA-binding domain superfamily/Winged helix DNA-binding domain"/>
    <property type="match status" value="1"/>
</dbReference>
<evidence type="ECO:0000256" key="11">
    <source>
        <dbReference type="ARBA" id="ARBA00072725"/>
    </source>
</evidence>